<accession>A0A1D1UU51</accession>
<sequence>MKNGKCRPEQLENFRKSQILLMQPQLIGSGIEREIVPDLGDEEGE</sequence>
<dbReference type="Proteomes" id="UP000186922">
    <property type="component" value="Unassembled WGS sequence"/>
</dbReference>
<comment type="caution">
    <text evidence="1">The sequence shown here is derived from an EMBL/GenBank/DDBJ whole genome shotgun (WGS) entry which is preliminary data.</text>
</comment>
<reference evidence="1 2" key="1">
    <citation type="journal article" date="2016" name="Nat. Commun.">
        <title>Extremotolerant tardigrade genome and improved radiotolerance of human cultured cells by tardigrade-unique protein.</title>
        <authorList>
            <person name="Hashimoto T."/>
            <person name="Horikawa D.D."/>
            <person name="Saito Y."/>
            <person name="Kuwahara H."/>
            <person name="Kozuka-Hata H."/>
            <person name="Shin-I T."/>
            <person name="Minakuchi Y."/>
            <person name="Ohishi K."/>
            <person name="Motoyama A."/>
            <person name="Aizu T."/>
            <person name="Enomoto A."/>
            <person name="Kondo K."/>
            <person name="Tanaka S."/>
            <person name="Hara Y."/>
            <person name="Koshikawa S."/>
            <person name="Sagara H."/>
            <person name="Miura T."/>
            <person name="Yokobori S."/>
            <person name="Miyagawa K."/>
            <person name="Suzuki Y."/>
            <person name="Kubo T."/>
            <person name="Oyama M."/>
            <person name="Kohara Y."/>
            <person name="Fujiyama A."/>
            <person name="Arakawa K."/>
            <person name="Katayama T."/>
            <person name="Toyoda A."/>
            <person name="Kunieda T."/>
        </authorList>
    </citation>
    <scope>NUCLEOTIDE SEQUENCE [LARGE SCALE GENOMIC DNA]</scope>
    <source>
        <strain evidence="1 2">YOKOZUNA-1</strain>
    </source>
</reference>
<proteinExistence type="predicted"/>
<dbReference type="EMBL" id="BDGG01000002">
    <property type="protein sequence ID" value="GAU92050.1"/>
    <property type="molecule type" value="Genomic_DNA"/>
</dbReference>
<name>A0A1D1UU51_RAMVA</name>
<evidence type="ECO:0000313" key="1">
    <source>
        <dbReference type="EMBL" id="GAU92050.1"/>
    </source>
</evidence>
<protein>
    <submittedName>
        <fullName evidence="1">Uncharacterized protein</fullName>
    </submittedName>
</protein>
<dbReference type="AlphaFoldDB" id="A0A1D1UU51"/>
<keyword evidence="2" id="KW-1185">Reference proteome</keyword>
<gene>
    <name evidence="1" type="primary">RvY_04195-1</name>
    <name evidence="1" type="synonym">RvY_04195.1</name>
    <name evidence="1" type="ORF">RvY_04195</name>
</gene>
<evidence type="ECO:0000313" key="2">
    <source>
        <dbReference type="Proteomes" id="UP000186922"/>
    </source>
</evidence>
<organism evidence="1 2">
    <name type="scientific">Ramazzottius varieornatus</name>
    <name type="common">Water bear</name>
    <name type="synonym">Tardigrade</name>
    <dbReference type="NCBI Taxonomy" id="947166"/>
    <lineage>
        <taxon>Eukaryota</taxon>
        <taxon>Metazoa</taxon>
        <taxon>Ecdysozoa</taxon>
        <taxon>Tardigrada</taxon>
        <taxon>Eutardigrada</taxon>
        <taxon>Parachela</taxon>
        <taxon>Hypsibioidea</taxon>
        <taxon>Ramazzottiidae</taxon>
        <taxon>Ramazzottius</taxon>
    </lineage>
</organism>